<proteinExistence type="predicted"/>
<evidence type="ECO:0000256" key="1">
    <source>
        <dbReference type="SAM" id="MobiDB-lite"/>
    </source>
</evidence>
<dbReference type="SMART" id="SM00355">
    <property type="entry name" value="ZnF_C2H2"/>
    <property type="match status" value="3"/>
</dbReference>
<dbReference type="EMBL" id="CAXLJM020000050">
    <property type="protein sequence ID" value="CAL8114428.1"/>
    <property type="molecule type" value="Genomic_DNA"/>
</dbReference>
<dbReference type="Proteomes" id="UP001642540">
    <property type="component" value="Unassembled WGS sequence"/>
</dbReference>
<accession>A0ABP1QYF5</accession>
<protein>
    <recommendedName>
        <fullName evidence="2">C2H2-type domain-containing protein</fullName>
    </recommendedName>
</protein>
<feature type="domain" description="C2H2-type" evidence="2">
    <location>
        <begin position="262"/>
        <end position="284"/>
    </location>
</feature>
<reference evidence="3 4" key="1">
    <citation type="submission" date="2024-08" db="EMBL/GenBank/DDBJ databases">
        <authorList>
            <person name="Cucini C."/>
            <person name="Frati F."/>
        </authorList>
    </citation>
    <scope>NUCLEOTIDE SEQUENCE [LARGE SCALE GENOMIC DNA]</scope>
</reference>
<evidence type="ECO:0000259" key="2">
    <source>
        <dbReference type="SMART" id="SM00355"/>
    </source>
</evidence>
<gene>
    <name evidence="3" type="ORF">ODALV1_LOCUS16459</name>
</gene>
<keyword evidence="4" id="KW-1185">Reference proteome</keyword>
<name>A0ABP1QYF5_9HEXA</name>
<organism evidence="3 4">
    <name type="scientific">Orchesella dallaii</name>
    <dbReference type="NCBI Taxonomy" id="48710"/>
    <lineage>
        <taxon>Eukaryota</taxon>
        <taxon>Metazoa</taxon>
        <taxon>Ecdysozoa</taxon>
        <taxon>Arthropoda</taxon>
        <taxon>Hexapoda</taxon>
        <taxon>Collembola</taxon>
        <taxon>Entomobryomorpha</taxon>
        <taxon>Entomobryoidea</taxon>
        <taxon>Orchesellidae</taxon>
        <taxon>Orchesellinae</taxon>
        <taxon>Orchesella</taxon>
    </lineage>
</organism>
<dbReference type="InterPro" id="IPR013087">
    <property type="entry name" value="Znf_C2H2_type"/>
</dbReference>
<feature type="domain" description="C2H2-type" evidence="2">
    <location>
        <begin position="343"/>
        <end position="365"/>
    </location>
</feature>
<feature type="domain" description="C2H2-type" evidence="2">
    <location>
        <begin position="372"/>
        <end position="394"/>
    </location>
</feature>
<feature type="compositionally biased region" description="Polar residues" evidence="1">
    <location>
        <begin position="203"/>
        <end position="214"/>
    </location>
</feature>
<evidence type="ECO:0000313" key="4">
    <source>
        <dbReference type="Proteomes" id="UP001642540"/>
    </source>
</evidence>
<evidence type="ECO:0000313" key="3">
    <source>
        <dbReference type="EMBL" id="CAL8114428.1"/>
    </source>
</evidence>
<feature type="compositionally biased region" description="Acidic residues" evidence="1">
    <location>
        <begin position="215"/>
        <end position="224"/>
    </location>
</feature>
<feature type="region of interest" description="Disordered" evidence="1">
    <location>
        <begin position="199"/>
        <end position="227"/>
    </location>
</feature>
<feature type="region of interest" description="Disordered" evidence="1">
    <location>
        <begin position="399"/>
        <end position="424"/>
    </location>
</feature>
<sequence length="424" mass="48237">MEENTVNCLFCALPCSPDFVINSCGRVKSEKEKNRLEESSDNFHGKSSSLETSLSFGGDDKAIEEHLRSIFILTKILKIPHETLRQFLGKGNGQFSPELWFNVCKSCGDSVTQFYVTLKQFSILERKLASLQTQLIDKMRASQDVENNEFVWGQIREEALQQSSPPTSDEGIVFVESQMDLQIKDEVCFTAGYNHDHDEMNQEGMNNSNSSPQLDENESFEEESYSYFQNHDDNEEEDKIQLVTDFVPPPPSLPLPIKRYFYGCQLCSFQGNTKTTFENHMKLHEEGSGAIFCSNCGRPVLPHKLSRHVGRCRAGIVGNYGNNKGRRVNPNCNPPKRSGRLFYQCDHCPFESNSCTCYASHLKLHDEGSGAVACPECGIFVNPTRLAYHMKIWHSANRKRRGSAKEYNKKSQKTRGDDDEEWRC</sequence>
<comment type="caution">
    <text evidence="3">The sequence shown here is derived from an EMBL/GenBank/DDBJ whole genome shotgun (WGS) entry which is preliminary data.</text>
</comment>